<protein>
    <recommendedName>
        <fullName evidence="9">Thiamine-phosphate synthase</fullName>
        <shortName evidence="9">TP synthase</shortName>
        <shortName evidence="9">TPS</shortName>
        <ecNumber evidence="9">2.5.1.3</ecNumber>
    </recommendedName>
    <alternativeName>
        <fullName evidence="9">Thiamine-phosphate pyrophosphorylase</fullName>
        <shortName evidence="9">TMP pyrophosphorylase</shortName>
        <shortName evidence="9">TMP-PPase</shortName>
    </alternativeName>
</protein>
<feature type="binding site" evidence="9">
    <location>
        <begin position="148"/>
        <end position="150"/>
    </location>
    <ligand>
        <name>2-[(2R,5Z)-2-carboxy-4-methylthiazol-5(2H)-ylidene]ethyl phosphate</name>
        <dbReference type="ChEBI" id="CHEBI:62899"/>
    </ligand>
</feature>
<keyword evidence="4 9" id="KW-0460">Magnesium</keyword>
<feature type="binding site" evidence="9">
    <location>
        <position position="178"/>
    </location>
    <ligand>
        <name>2-[(2R,5Z)-2-carboxy-4-methylthiazol-5(2H)-ylidene]ethyl phosphate</name>
        <dbReference type="ChEBI" id="CHEBI:62899"/>
    </ligand>
</feature>
<evidence type="ECO:0000313" key="14">
    <source>
        <dbReference type="Proteomes" id="UP000183104"/>
    </source>
</evidence>
<evidence type="ECO:0000256" key="10">
    <source>
        <dbReference type="RuleBase" id="RU003826"/>
    </source>
</evidence>
<dbReference type="UniPathway" id="UPA00060">
    <property type="reaction ID" value="UER00141"/>
</dbReference>
<dbReference type="GO" id="GO:0005737">
    <property type="term" value="C:cytoplasm"/>
    <property type="evidence" value="ECO:0007669"/>
    <property type="project" value="TreeGrafter"/>
</dbReference>
<evidence type="ECO:0000313" key="13">
    <source>
        <dbReference type="EMBL" id="SCX92094.1"/>
    </source>
</evidence>
<evidence type="ECO:0000259" key="12">
    <source>
        <dbReference type="Pfam" id="PF02581"/>
    </source>
</evidence>
<proteinExistence type="inferred from homology"/>
<dbReference type="EC" id="2.5.1.3" evidence="9"/>
<dbReference type="Proteomes" id="UP000183104">
    <property type="component" value="Unassembled WGS sequence"/>
</dbReference>
<evidence type="ECO:0000256" key="7">
    <source>
        <dbReference type="ARBA" id="ARBA00047851"/>
    </source>
</evidence>
<evidence type="ECO:0000256" key="3">
    <source>
        <dbReference type="ARBA" id="ARBA00022723"/>
    </source>
</evidence>
<comment type="pathway">
    <text evidence="1 9 11">Cofactor biosynthesis; thiamine diphosphate biosynthesis; thiamine phosphate from 4-amino-2-methyl-5-diphosphomethylpyrimidine and 4-methyl-5-(2-phosphoethyl)-thiazole: step 1/1.</text>
</comment>
<evidence type="ECO:0000256" key="6">
    <source>
        <dbReference type="ARBA" id="ARBA00047334"/>
    </source>
</evidence>
<feature type="binding site" evidence="9">
    <location>
        <position position="102"/>
    </location>
    <ligand>
        <name>Mg(2+)</name>
        <dbReference type="ChEBI" id="CHEBI:18420"/>
    </ligand>
</feature>
<dbReference type="CDD" id="cd00564">
    <property type="entry name" value="TMP_TenI"/>
    <property type="match status" value="1"/>
</dbReference>
<dbReference type="HAMAP" id="MF_00097">
    <property type="entry name" value="TMP_synthase"/>
    <property type="match status" value="1"/>
</dbReference>
<dbReference type="NCBIfam" id="TIGR00693">
    <property type="entry name" value="thiE"/>
    <property type="match status" value="1"/>
</dbReference>
<gene>
    <name evidence="9" type="primary">thiE</name>
    <name evidence="13" type="ORF">SAMN05661077_0722</name>
</gene>
<reference evidence="14" key="1">
    <citation type="submission" date="2016-10" db="EMBL/GenBank/DDBJ databases">
        <authorList>
            <person name="Varghese N."/>
        </authorList>
    </citation>
    <scope>NUCLEOTIDE SEQUENCE [LARGE SCALE GENOMIC DNA]</scope>
    <source>
        <strain evidence="14">HL 19</strain>
    </source>
</reference>
<dbReference type="EMBL" id="FMUN01000002">
    <property type="protein sequence ID" value="SCX92094.1"/>
    <property type="molecule type" value="Genomic_DNA"/>
</dbReference>
<dbReference type="SUPFAM" id="SSF51391">
    <property type="entry name" value="Thiamin phosphate synthase"/>
    <property type="match status" value="1"/>
</dbReference>
<organism evidence="13 14">
    <name type="scientific">Thiohalorhabdus denitrificans</name>
    <dbReference type="NCBI Taxonomy" id="381306"/>
    <lineage>
        <taxon>Bacteria</taxon>
        <taxon>Pseudomonadati</taxon>
        <taxon>Pseudomonadota</taxon>
        <taxon>Gammaproteobacteria</taxon>
        <taxon>Thiohalorhabdales</taxon>
        <taxon>Thiohalorhabdaceae</taxon>
        <taxon>Thiohalorhabdus</taxon>
    </lineage>
</organism>
<dbReference type="STRING" id="381306.AN478_11535"/>
<dbReference type="GO" id="GO:0009229">
    <property type="term" value="P:thiamine diphosphate biosynthetic process"/>
    <property type="evidence" value="ECO:0007669"/>
    <property type="project" value="UniProtKB-UniRule"/>
</dbReference>
<dbReference type="RefSeq" id="WP_231627403.1">
    <property type="nucleotide sequence ID" value="NZ_FMUN01000002.1"/>
</dbReference>
<evidence type="ECO:0000256" key="5">
    <source>
        <dbReference type="ARBA" id="ARBA00022977"/>
    </source>
</evidence>
<evidence type="ECO:0000256" key="8">
    <source>
        <dbReference type="ARBA" id="ARBA00047883"/>
    </source>
</evidence>
<dbReference type="AlphaFoldDB" id="A0A1G5BPY6"/>
<evidence type="ECO:0000256" key="9">
    <source>
        <dbReference type="HAMAP-Rule" id="MF_00097"/>
    </source>
</evidence>
<dbReference type="InterPro" id="IPR013785">
    <property type="entry name" value="Aldolase_TIM"/>
</dbReference>
<keyword evidence="14" id="KW-1185">Reference proteome</keyword>
<comment type="catalytic activity">
    <reaction evidence="6 9 10">
        <text>4-methyl-5-(2-phosphooxyethyl)-thiazole + 4-amino-2-methyl-5-(diphosphooxymethyl)pyrimidine + H(+) = thiamine phosphate + diphosphate</text>
        <dbReference type="Rhea" id="RHEA:22328"/>
        <dbReference type="ChEBI" id="CHEBI:15378"/>
        <dbReference type="ChEBI" id="CHEBI:33019"/>
        <dbReference type="ChEBI" id="CHEBI:37575"/>
        <dbReference type="ChEBI" id="CHEBI:57841"/>
        <dbReference type="ChEBI" id="CHEBI:58296"/>
        <dbReference type="EC" id="2.5.1.3"/>
    </reaction>
</comment>
<dbReference type="GO" id="GO:0000287">
    <property type="term" value="F:magnesium ion binding"/>
    <property type="evidence" value="ECO:0007669"/>
    <property type="project" value="UniProtKB-UniRule"/>
</dbReference>
<feature type="domain" description="Thiamine phosphate synthase/TenI" evidence="12">
    <location>
        <begin position="21"/>
        <end position="201"/>
    </location>
</feature>
<dbReference type="InterPro" id="IPR034291">
    <property type="entry name" value="TMP_synthase"/>
</dbReference>
<dbReference type="Gene3D" id="3.20.20.70">
    <property type="entry name" value="Aldolase class I"/>
    <property type="match status" value="1"/>
</dbReference>
<accession>A0A1G5BPY6</accession>
<comment type="catalytic activity">
    <reaction evidence="7 9 10">
        <text>2-(2-carboxy-4-methylthiazol-5-yl)ethyl phosphate + 4-amino-2-methyl-5-(diphosphooxymethyl)pyrimidine + 2 H(+) = thiamine phosphate + CO2 + diphosphate</text>
        <dbReference type="Rhea" id="RHEA:47848"/>
        <dbReference type="ChEBI" id="CHEBI:15378"/>
        <dbReference type="ChEBI" id="CHEBI:16526"/>
        <dbReference type="ChEBI" id="CHEBI:33019"/>
        <dbReference type="ChEBI" id="CHEBI:37575"/>
        <dbReference type="ChEBI" id="CHEBI:57841"/>
        <dbReference type="ChEBI" id="CHEBI:62890"/>
        <dbReference type="EC" id="2.5.1.3"/>
    </reaction>
</comment>
<feature type="binding site" evidence="9">
    <location>
        <begin position="50"/>
        <end position="54"/>
    </location>
    <ligand>
        <name>4-amino-2-methyl-5-(diphosphooxymethyl)pyrimidine</name>
        <dbReference type="ChEBI" id="CHEBI:57841"/>
    </ligand>
</feature>
<dbReference type="PANTHER" id="PTHR20857">
    <property type="entry name" value="THIAMINE-PHOSPHATE PYROPHOSPHORYLASE"/>
    <property type="match status" value="1"/>
</dbReference>
<dbReference type="InterPro" id="IPR022998">
    <property type="entry name" value="ThiamineP_synth_TenI"/>
</dbReference>
<keyword evidence="2 9" id="KW-0808">Transferase</keyword>
<dbReference type="GO" id="GO:0004789">
    <property type="term" value="F:thiamine-phosphate diphosphorylase activity"/>
    <property type="evidence" value="ECO:0007669"/>
    <property type="project" value="UniProtKB-UniRule"/>
</dbReference>
<evidence type="ECO:0000256" key="1">
    <source>
        <dbReference type="ARBA" id="ARBA00005165"/>
    </source>
</evidence>
<comment type="catalytic activity">
    <reaction evidence="8 9 10">
        <text>2-[(2R,5Z)-2-carboxy-4-methylthiazol-5(2H)-ylidene]ethyl phosphate + 4-amino-2-methyl-5-(diphosphooxymethyl)pyrimidine + 2 H(+) = thiamine phosphate + CO2 + diphosphate</text>
        <dbReference type="Rhea" id="RHEA:47844"/>
        <dbReference type="ChEBI" id="CHEBI:15378"/>
        <dbReference type="ChEBI" id="CHEBI:16526"/>
        <dbReference type="ChEBI" id="CHEBI:33019"/>
        <dbReference type="ChEBI" id="CHEBI:37575"/>
        <dbReference type="ChEBI" id="CHEBI:57841"/>
        <dbReference type="ChEBI" id="CHEBI:62899"/>
        <dbReference type="EC" id="2.5.1.3"/>
    </reaction>
</comment>
<comment type="cofactor">
    <cofactor evidence="9">
        <name>Mg(2+)</name>
        <dbReference type="ChEBI" id="CHEBI:18420"/>
    </cofactor>
    <text evidence="9">Binds 1 Mg(2+) ion per subunit.</text>
</comment>
<dbReference type="PANTHER" id="PTHR20857:SF15">
    <property type="entry name" value="THIAMINE-PHOSPHATE SYNTHASE"/>
    <property type="match status" value="1"/>
</dbReference>
<feature type="binding site" evidence="9">
    <location>
        <position position="82"/>
    </location>
    <ligand>
        <name>4-amino-2-methyl-5-(diphosphooxymethyl)pyrimidine</name>
        <dbReference type="ChEBI" id="CHEBI:57841"/>
    </ligand>
</feature>
<dbReference type="Pfam" id="PF02581">
    <property type="entry name" value="TMP-TENI"/>
    <property type="match status" value="1"/>
</dbReference>
<evidence type="ECO:0000256" key="11">
    <source>
        <dbReference type="RuleBase" id="RU004253"/>
    </source>
</evidence>
<comment type="function">
    <text evidence="9">Condenses 4-methyl-5-(beta-hydroxyethyl)thiazole monophosphate (THZ-P) and 2-methyl-4-amino-5-hydroxymethyl pyrimidine pyrophosphate (HMP-PP) to form thiamine monophosphate (TMP).</text>
</comment>
<keyword evidence="5 9" id="KW-0784">Thiamine biosynthesis</keyword>
<evidence type="ECO:0000256" key="2">
    <source>
        <dbReference type="ARBA" id="ARBA00022679"/>
    </source>
</evidence>
<sequence length="222" mass="23232">MPGEAVSAAMDHRLSPIRGAYLIADREHLSAERLLPATREALEGGVRLVQYRDKGTDRERRLEEARGLAALCHDYGALCIVNDDPELARDAGADGVHLGGDDASIAAARELLGPGAVIGASCYNDIGRAFAARRAGADYVAFGSFHPSPTKPAAVRAPLSLLKRARAQLDLPIVVIGGITPDNAGPLALAGADAAAAISGILDAPDIRAAAQRLNNLLRLHW</sequence>
<keyword evidence="3 9" id="KW-0479">Metal-binding</keyword>
<evidence type="ECO:0000256" key="4">
    <source>
        <dbReference type="ARBA" id="ARBA00022842"/>
    </source>
</evidence>
<feature type="binding site" evidence="9">
    <location>
        <position position="83"/>
    </location>
    <ligand>
        <name>Mg(2+)</name>
        <dbReference type="ChEBI" id="CHEBI:18420"/>
    </ligand>
</feature>
<dbReference type="InterPro" id="IPR036206">
    <property type="entry name" value="ThiamineP_synth_sf"/>
</dbReference>
<feature type="binding site" evidence="9">
    <location>
        <position position="121"/>
    </location>
    <ligand>
        <name>4-amino-2-methyl-5-(diphosphooxymethyl)pyrimidine</name>
        <dbReference type="ChEBI" id="CHEBI:57841"/>
    </ligand>
</feature>
<comment type="similarity">
    <text evidence="9 10">Belongs to the thiamine-phosphate synthase family.</text>
</comment>
<feature type="binding site" evidence="9">
    <location>
        <begin position="198"/>
        <end position="199"/>
    </location>
    <ligand>
        <name>2-[(2R,5Z)-2-carboxy-4-methylthiazol-5(2H)-ylidene]ethyl phosphate</name>
        <dbReference type="ChEBI" id="CHEBI:62899"/>
    </ligand>
</feature>
<feature type="binding site" evidence="9">
    <location>
        <position position="151"/>
    </location>
    <ligand>
        <name>4-amino-2-methyl-5-(diphosphooxymethyl)pyrimidine</name>
        <dbReference type="ChEBI" id="CHEBI:57841"/>
    </ligand>
</feature>
<name>A0A1G5BPY6_9GAMM</name>
<dbReference type="GO" id="GO:0009228">
    <property type="term" value="P:thiamine biosynthetic process"/>
    <property type="evidence" value="ECO:0007669"/>
    <property type="project" value="UniProtKB-KW"/>
</dbReference>